<feature type="transmembrane region" description="Helical" evidence="1">
    <location>
        <begin position="104"/>
        <end position="120"/>
    </location>
</feature>
<protein>
    <submittedName>
        <fullName evidence="4">Membrane protein</fullName>
    </submittedName>
</protein>
<dbReference type="InterPro" id="IPR012867">
    <property type="entry name" value="DUF1648"/>
</dbReference>
<dbReference type="Pfam" id="PF07853">
    <property type="entry name" value="DUF1648"/>
    <property type="match status" value="1"/>
</dbReference>
<dbReference type="PANTHER" id="PTHR37810">
    <property type="entry name" value="IMMUNITY PROTEIN SDPI"/>
    <property type="match status" value="1"/>
</dbReference>
<feature type="transmembrane region" description="Helical" evidence="1">
    <location>
        <begin position="216"/>
        <end position="237"/>
    </location>
</feature>
<feature type="domain" description="DUF1648" evidence="2">
    <location>
        <begin position="21"/>
        <end position="66"/>
    </location>
</feature>
<sequence length="239" mass="26023">MPETSIRLARPDWLLYAVAFLILAASAGYGALRYPNLPERFPIHWNAAGFADGYAGKSIGTAFFGVFIGLGVLLLFLVIAWLLGRAAQRQGIRPIPHLAATQRFLGVLSIVLALVFWLVNQQVWAVSEKTTNPLLLVLLIAVGLAIAAIFANRRYRAELGKLPPRDPAEPAPDPREDERFWAAGFVYHNPDDRSVIVPKRSGLGYTVNWGRPGGKALLLGVLAIPVVAVGIALWAAMPR</sequence>
<proteinExistence type="predicted"/>
<keyword evidence="1" id="KW-0812">Transmembrane</keyword>
<dbReference type="Proteomes" id="UP001185069">
    <property type="component" value="Unassembled WGS sequence"/>
</dbReference>
<feature type="transmembrane region" description="Helical" evidence="1">
    <location>
        <begin position="132"/>
        <end position="151"/>
    </location>
</feature>
<reference evidence="4 5" key="1">
    <citation type="submission" date="2023-07" db="EMBL/GenBank/DDBJ databases">
        <title>Sequencing the genomes of 1000 actinobacteria strains.</title>
        <authorList>
            <person name="Klenk H.-P."/>
        </authorList>
    </citation>
    <scope>NUCLEOTIDE SEQUENCE [LARGE SCALE GENOMIC DNA]</scope>
    <source>
        <strain evidence="4 5">DSM 14555</strain>
    </source>
</reference>
<name>A0ABU1JD82_9MICC</name>
<keyword evidence="1" id="KW-0472">Membrane</keyword>
<dbReference type="EMBL" id="JAVDQF010000001">
    <property type="protein sequence ID" value="MDR6270378.1"/>
    <property type="molecule type" value="Genomic_DNA"/>
</dbReference>
<evidence type="ECO:0000259" key="2">
    <source>
        <dbReference type="Pfam" id="PF07853"/>
    </source>
</evidence>
<evidence type="ECO:0000313" key="4">
    <source>
        <dbReference type="EMBL" id="MDR6270378.1"/>
    </source>
</evidence>
<keyword evidence="5" id="KW-1185">Reference proteome</keyword>
<feature type="transmembrane region" description="Helical" evidence="1">
    <location>
        <begin position="12"/>
        <end position="32"/>
    </location>
</feature>
<feature type="domain" description="DUF5808" evidence="3">
    <location>
        <begin position="190"/>
        <end position="215"/>
    </location>
</feature>
<evidence type="ECO:0000313" key="5">
    <source>
        <dbReference type="Proteomes" id="UP001185069"/>
    </source>
</evidence>
<comment type="caution">
    <text evidence="4">The sequence shown here is derived from an EMBL/GenBank/DDBJ whole genome shotgun (WGS) entry which is preliminary data.</text>
</comment>
<dbReference type="InterPro" id="IPR043831">
    <property type="entry name" value="DUF5808"/>
</dbReference>
<evidence type="ECO:0000256" key="1">
    <source>
        <dbReference type="SAM" id="Phobius"/>
    </source>
</evidence>
<evidence type="ECO:0000259" key="3">
    <source>
        <dbReference type="Pfam" id="PF19124"/>
    </source>
</evidence>
<dbReference type="PANTHER" id="PTHR37810:SF5">
    <property type="entry name" value="IMMUNITY PROTEIN SDPI"/>
    <property type="match status" value="1"/>
</dbReference>
<accession>A0ABU1JD82</accession>
<dbReference type="RefSeq" id="WP_309799427.1">
    <property type="nucleotide sequence ID" value="NZ_BAAAHY010000007.1"/>
</dbReference>
<organism evidence="4 5">
    <name type="scientific">Arthrobacter russicus</name>
    <dbReference type="NCBI Taxonomy" id="172040"/>
    <lineage>
        <taxon>Bacteria</taxon>
        <taxon>Bacillati</taxon>
        <taxon>Actinomycetota</taxon>
        <taxon>Actinomycetes</taxon>
        <taxon>Micrococcales</taxon>
        <taxon>Micrococcaceae</taxon>
        <taxon>Arthrobacter</taxon>
    </lineage>
</organism>
<feature type="transmembrane region" description="Helical" evidence="1">
    <location>
        <begin position="62"/>
        <end position="83"/>
    </location>
</feature>
<keyword evidence="1" id="KW-1133">Transmembrane helix</keyword>
<gene>
    <name evidence="4" type="ORF">JOE69_002616</name>
</gene>
<dbReference type="Pfam" id="PF19124">
    <property type="entry name" value="DUF5808"/>
    <property type="match status" value="1"/>
</dbReference>